<keyword evidence="2" id="KW-1185">Reference proteome</keyword>
<protein>
    <submittedName>
        <fullName evidence="1">Uncharacterized protein</fullName>
    </submittedName>
</protein>
<sequence>MSGVWVASSTFIGLPLRATVVLTYSSKPRTLMNRIPGLMPLLLALLLGNAPLVAQKNPDQKAAYYYMLRTMVAQLQGGHTAVITPEVLSQKSKPTKL</sequence>
<dbReference type="Proteomes" id="UP000009309">
    <property type="component" value="Unassembled WGS sequence"/>
</dbReference>
<evidence type="ECO:0000313" key="1">
    <source>
        <dbReference type="EMBL" id="CCH55601.1"/>
    </source>
</evidence>
<comment type="caution">
    <text evidence="1">The sequence shown here is derived from an EMBL/GenBank/DDBJ whole genome shotgun (WGS) entry which is preliminary data.</text>
</comment>
<proteinExistence type="predicted"/>
<reference evidence="1 2" key="1">
    <citation type="journal article" date="2012" name="J. Bacteriol.">
        <title>Genome Sequence of the Filamentous Bacterium Fibrisoma limi BUZ 3T.</title>
        <authorList>
            <person name="Filippini M."/>
            <person name="Qi W."/>
            <person name="Jaenicke S."/>
            <person name="Goesmann A."/>
            <person name="Smits T.H."/>
            <person name="Bagheri H.C."/>
        </authorList>
    </citation>
    <scope>NUCLEOTIDE SEQUENCE [LARGE SCALE GENOMIC DNA]</scope>
    <source>
        <strain evidence="2">BUZ 3T</strain>
    </source>
</reference>
<dbReference type="EMBL" id="CAIT01000009">
    <property type="protein sequence ID" value="CCH55601.1"/>
    <property type="molecule type" value="Genomic_DNA"/>
</dbReference>
<gene>
    <name evidence="1" type="ORF">BN8_04870</name>
</gene>
<organism evidence="1 2">
    <name type="scientific">Fibrisoma limi BUZ 3</name>
    <dbReference type="NCBI Taxonomy" id="1185876"/>
    <lineage>
        <taxon>Bacteria</taxon>
        <taxon>Pseudomonadati</taxon>
        <taxon>Bacteroidota</taxon>
        <taxon>Cytophagia</taxon>
        <taxon>Cytophagales</taxon>
        <taxon>Spirosomataceae</taxon>
        <taxon>Fibrisoma</taxon>
    </lineage>
</organism>
<accession>I2GNX3</accession>
<name>I2GNX3_9BACT</name>
<evidence type="ECO:0000313" key="2">
    <source>
        <dbReference type="Proteomes" id="UP000009309"/>
    </source>
</evidence>
<dbReference type="AlphaFoldDB" id="I2GNX3"/>